<comment type="caution">
    <text evidence="1">The sequence shown here is derived from an EMBL/GenBank/DDBJ whole genome shotgun (WGS) entry which is preliminary data.</text>
</comment>
<accession>A0ACB8AGA3</accession>
<dbReference type="Proteomes" id="UP000790377">
    <property type="component" value="Unassembled WGS sequence"/>
</dbReference>
<evidence type="ECO:0000313" key="2">
    <source>
        <dbReference type="Proteomes" id="UP000790377"/>
    </source>
</evidence>
<sequence length="129" mass="14404">MLPRQSILPSSRSSHIPSSHSTTNAASLTRLQEKKKEYEAVTALERATAMFLKRMEGLAEDCEVMADAGQIHGQVLEQWPNMFRILELFMANRNQDANGSDSPVTPEHNRDQDGELLVRIPLDELEAGS</sequence>
<name>A0ACB8AGA3_9AGAM</name>
<gene>
    <name evidence="1" type="ORF">BJ138DRAFT_1112483</name>
</gene>
<dbReference type="EMBL" id="MU267655">
    <property type="protein sequence ID" value="KAH7912277.1"/>
    <property type="molecule type" value="Genomic_DNA"/>
</dbReference>
<protein>
    <submittedName>
        <fullName evidence="1">Uncharacterized protein</fullName>
    </submittedName>
</protein>
<keyword evidence="2" id="KW-1185">Reference proteome</keyword>
<evidence type="ECO:0000313" key="1">
    <source>
        <dbReference type="EMBL" id="KAH7912277.1"/>
    </source>
</evidence>
<reference evidence="1" key="1">
    <citation type="journal article" date="2021" name="New Phytol.">
        <title>Evolutionary innovations through gain and loss of genes in the ectomycorrhizal Boletales.</title>
        <authorList>
            <person name="Wu G."/>
            <person name="Miyauchi S."/>
            <person name="Morin E."/>
            <person name="Kuo A."/>
            <person name="Drula E."/>
            <person name="Varga T."/>
            <person name="Kohler A."/>
            <person name="Feng B."/>
            <person name="Cao Y."/>
            <person name="Lipzen A."/>
            <person name="Daum C."/>
            <person name="Hundley H."/>
            <person name="Pangilinan J."/>
            <person name="Johnson J."/>
            <person name="Barry K."/>
            <person name="LaButti K."/>
            <person name="Ng V."/>
            <person name="Ahrendt S."/>
            <person name="Min B."/>
            <person name="Choi I.G."/>
            <person name="Park H."/>
            <person name="Plett J.M."/>
            <person name="Magnuson J."/>
            <person name="Spatafora J.W."/>
            <person name="Nagy L.G."/>
            <person name="Henrissat B."/>
            <person name="Grigoriev I.V."/>
            <person name="Yang Z.L."/>
            <person name="Xu J."/>
            <person name="Martin F.M."/>
        </authorList>
    </citation>
    <scope>NUCLEOTIDE SEQUENCE</scope>
    <source>
        <strain evidence="1">ATCC 28755</strain>
    </source>
</reference>
<organism evidence="1 2">
    <name type="scientific">Hygrophoropsis aurantiaca</name>
    <dbReference type="NCBI Taxonomy" id="72124"/>
    <lineage>
        <taxon>Eukaryota</taxon>
        <taxon>Fungi</taxon>
        <taxon>Dikarya</taxon>
        <taxon>Basidiomycota</taxon>
        <taxon>Agaricomycotina</taxon>
        <taxon>Agaricomycetes</taxon>
        <taxon>Agaricomycetidae</taxon>
        <taxon>Boletales</taxon>
        <taxon>Coniophorineae</taxon>
        <taxon>Hygrophoropsidaceae</taxon>
        <taxon>Hygrophoropsis</taxon>
    </lineage>
</organism>
<proteinExistence type="predicted"/>